<organism evidence="3 4">
    <name type="scientific">Phytohabitans suffuscus</name>
    <dbReference type="NCBI Taxonomy" id="624315"/>
    <lineage>
        <taxon>Bacteria</taxon>
        <taxon>Bacillati</taxon>
        <taxon>Actinomycetota</taxon>
        <taxon>Actinomycetes</taxon>
        <taxon>Micromonosporales</taxon>
        <taxon>Micromonosporaceae</taxon>
    </lineage>
</organism>
<dbReference type="PANTHER" id="PTHR43669">
    <property type="entry name" value="5-KETO-D-GLUCONATE 5-REDUCTASE"/>
    <property type="match status" value="1"/>
</dbReference>
<name>A0A6F8YXE0_9ACTN</name>
<evidence type="ECO:0000313" key="3">
    <source>
        <dbReference type="EMBL" id="BCB90835.1"/>
    </source>
</evidence>
<gene>
    <name evidence="3" type="primary">fabG_10</name>
    <name evidence="3" type="ORF">Psuf_081480</name>
</gene>
<protein>
    <submittedName>
        <fullName evidence="3">3-oxoacyl-ACP reductase</fullName>
    </submittedName>
</protein>
<dbReference type="GO" id="GO:0016491">
    <property type="term" value="F:oxidoreductase activity"/>
    <property type="evidence" value="ECO:0007669"/>
    <property type="project" value="UniProtKB-KW"/>
</dbReference>
<proteinExistence type="inferred from homology"/>
<comment type="similarity">
    <text evidence="1">Belongs to the short-chain dehydrogenases/reductases (SDR) family.</text>
</comment>
<evidence type="ECO:0000256" key="1">
    <source>
        <dbReference type="ARBA" id="ARBA00006484"/>
    </source>
</evidence>
<dbReference type="InterPro" id="IPR002347">
    <property type="entry name" value="SDR_fam"/>
</dbReference>
<dbReference type="InterPro" id="IPR036291">
    <property type="entry name" value="NAD(P)-bd_dom_sf"/>
</dbReference>
<dbReference type="Proteomes" id="UP000503011">
    <property type="component" value="Chromosome"/>
</dbReference>
<dbReference type="EMBL" id="AP022871">
    <property type="protein sequence ID" value="BCB90835.1"/>
    <property type="molecule type" value="Genomic_DNA"/>
</dbReference>
<reference evidence="3 4" key="1">
    <citation type="submission" date="2020-03" db="EMBL/GenBank/DDBJ databases">
        <title>Whole genome shotgun sequence of Phytohabitans suffuscus NBRC 105367.</title>
        <authorList>
            <person name="Komaki H."/>
            <person name="Tamura T."/>
        </authorList>
    </citation>
    <scope>NUCLEOTIDE SEQUENCE [LARGE SCALE GENOMIC DNA]</scope>
    <source>
        <strain evidence="3 4">NBRC 105367</strain>
    </source>
</reference>
<sequence length="251" mass="25752">MLLQDKVAVIYGGGGHVGGAVARAFCREGAVVHLAGRTAAPLEKVAAGLPAGRAHVAVVDALDEAAVGAHADAVAARSGRLDISVNVIGDQDVQGIPMVEMDVEDYLRPIQVALRAKYLTSRAAARHMARQGSGVIIFLGGTFDWTVAKRFSVGGMGVTFDAVESLRRQLAAELGPKGIRAVTLTTGGLPETIPGGYGGRDALVDWLTGQTLTGRTATLDDVGEVAAFAASDRARTITGAAVNVSAGARID</sequence>
<dbReference type="Gene3D" id="3.40.50.720">
    <property type="entry name" value="NAD(P)-binding Rossmann-like Domain"/>
    <property type="match status" value="1"/>
</dbReference>
<dbReference type="PRINTS" id="PR00081">
    <property type="entry name" value="GDHRDH"/>
</dbReference>
<evidence type="ECO:0000313" key="4">
    <source>
        <dbReference type="Proteomes" id="UP000503011"/>
    </source>
</evidence>
<keyword evidence="4" id="KW-1185">Reference proteome</keyword>
<evidence type="ECO:0000256" key="2">
    <source>
        <dbReference type="ARBA" id="ARBA00023002"/>
    </source>
</evidence>
<accession>A0A6F8YXE0</accession>
<dbReference type="PANTHER" id="PTHR43669:SF3">
    <property type="entry name" value="ALCOHOL DEHYDROGENASE, PUTATIVE (AFU_ORTHOLOGUE AFUA_3G03445)-RELATED"/>
    <property type="match status" value="1"/>
</dbReference>
<dbReference type="Pfam" id="PF13561">
    <property type="entry name" value="adh_short_C2"/>
    <property type="match status" value="1"/>
</dbReference>
<reference evidence="3 4" key="2">
    <citation type="submission" date="2020-03" db="EMBL/GenBank/DDBJ databases">
        <authorList>
            <person name="Ichikawa N."/>
            <person name="Kimura A."/>
            <person name="Kitahashi Y."/>
            <person name="Uohara A."/>
        </authorList>
    </citation>
    <scope>NUCLEOTIDE SEQUENCE [LARGE SCALE GENOMIC DNA]</scope>
    <source>
        <strain evidence="3 4">NBRC 105367</strain>
    </source>
</reference>
<dbReference type="SUPFAM" id="SSF51735">
    <property type="entry name" value="NAD(P)-binding Rossmann-fold domains"/>
    <property type="match status" value="1"/>
</dbReference>
<keyword evidence="2" id="KW-0560">Oxidoreductase</keyword>
<dbReference type="KEGG" id="psuu:Psuf_081480"/>
<dbReference type="CDD" id="cd05233">
    <property type="entry name" value="SDR_c"/>
    <property type="match status" value="1"/>
</dbReference>
<dbReference type="RefSeq" id="WP_173163278.1">
    <property type="nucleotide sequence ID" value="NZ_AP022871.1"/>
</dbReference>
<dbReference type="AlphaFoldDB" id="A0A6F8YXE0"/>